<feature type="compositionally biased region" description="Basic and acidic residues" evidence="1">
    <location>
        <begin position="82"/>
        <end position="101"/>
    </location>
</feature>
<name>A0ABU6YSS6_9FABA</name>
<dbReference type="EMBL" id="JASCZI010243669">
    <property type="protein sequence ID" value="MED6213462.1"/>
    <property type="molecule type" value="Genomic_DNA"/>
</dbReference>
<reference evidence="2 3" key="1">
    <citation type="journal article" date="2023" name="Plants (Basel)">
        <title>Bridging the Gap: Combining Genomics and Transcriptomics Approaches to Understand Stylosanthes scabra, an Orphan Legume from the Brazilian Caatinga.</title>
        <authorList>
            <person name="Ferreira-Neto J.R.C."/>
            <person name="da Silva M.D."/>
            <person name="Binneck E."/>
            <person name="de Melo N.F."/>
            <person name="da Silva R.H."/>
            <person name="de Melo A.L.T.M."/>
            <person name="Pandolfi V."/>
            <person name="Bustamante F.O."/>
            <person name="Brasileiro-Vidal A.C."/>
            <person name="Benko-Iseppon A.M."/>
        </authorList>
    </citation>
    <scope>NUCLEOTIDE SEQUENCE [LARGE SCALE GENOMIC DNA]</scope>
    <source>
        <tissue evidence="2">Leaves</tissue>
    </source>
</reference>
<keyword evidence="3" id="KW-1185">Reference proteome</keyword>
<feature type="compositionally biased region" description="Basic and acidic residues" evidence="1">
    <location>
        <begin position="63"/>
        <end position="74"/>
    </location>
</feature>
<gene>
    <name evidence="2" type="ORF">PIB30_093641</name>
</gene>
<evidence type="ECO:0000313" key="3">
    <source>
        <dbReference type="Proteomes" id="UP001341840"/>
    </source>
</evidence>
<comment type="caution">
    <text evidence="2">The sequence shown here is derived from an EMBL/GenBank/DDBJ whole genome shotgun (WGS) entry which is preliminary data.</text>
</comment>
<proteinExistence type="predicted"/>
<dbReference type="InterPro" id="IPR023674">
    <property type="entry name" value="Ribosomal_uL1-like"/>
</dbReference>
<dbReference type="Proteomes" id="UP001341840">
    <property type="component" value="Unassembled WGS sequence"/>
</dbReference>
<protein>
    <submittedName>
        <fullName evidence="2">Uncharacterized protein</fullName>
    </submittedName>
</protein>
<feature type="compositionally biased region" description="Basic residues" evidence="1">
    <location>
        <begin position="145"/>
        <end position="162"/>
    </location>
</feature>
<sequence>MAREEVVANVAAAIEGIVDAVPRKWKNVRSFHVKLLESLALPVYQAAPDVKLRIEGGDSEGEVMAKKEEKEKKEKKNKKGRIHEVRYMDSEVGEDHSKDELVSDDEDDDKGSDLVSLKRKKGDEVKNGALSELSNVKLESGKTSMKTKKRGLVRPMAKKVKH</sequence>
<accession>A0ABU6YSS6</accession>
<evidence type="ECO:0000256" key="1">
    <source>
        <dbReference type="SAM" id="MobiDB-lite"/>
    </source>
</evidence>
<evidence type="ECO:0000313" key="2">
    <source>
        <dbReference type="EMBL" id="MED6213462.1"/>
    </source>
</evidence>
<organism evidence="2 3">
    <name type="scientific">Stylosanthes scabra</name>
    <dbReference type="NCBI Taxonomy" id="79078"/>
    <lineage>
        <taxon>Eukaryota</taxon>
        <taxon>Viridiplantae</taxon>
        <taxon>Streptophyta</taxon>
        <taxon>Embryophyta</taxon>
        <taxon>Tracheophyta</taxon>
        <taxon>Spermatophyta</taxon>
        <taxon>Magnoliopsida</taxon>
        <taxon>eudicotyledons</taxon>
        <taxon>Gunneridae</taxon>
        <taxon>Pentapetalae</taxon>
        <taxon>rosids</taxon>
        <taxon>fabids</taxon>
        <taxon>Fabales</taxon>
        <taxon>Fabaceae</taxon>
        <taxon>Papilionoideae</taxon>
        <taxon>50 kb inversion clade</taxon>
        <taxon>dalbergioids sensu lato</taxon>
        <taxon>Dalbergieae</taxon>
        <taxon>Pterocarpus clade</taxon>
        <taxon>Stylosanthes</taxon>
    </lineage>
</organism>
<dbReference type="SUPFAM" id="SSF56808">
    <property type="entry name" value="Ribosomal protein L1"/>
    <property type="match status" value="1"/>
</dbReference>
<feature type="region of interest" description="Disordered" evidence="1">
    <location>
        <begin position="56"/>
        <end position="162"/>
    </location>
</feature>